<dbReference type="AlphaFoldDB" id="A0A833QN11"/>
<proteinExistence type="predicted"/>
<gene>
    <name evidence="3" type="ORF">FCM35_KLT09033</name>
</gene>
<evidence type="ECO:0000313" key="3">
    <source>
        <dbReference type="EMBL" id="KAF3325953.1"/>
    </source>
</evidence>
<evidence type="ECO:0000256" key="1">
    <source>
        <dbReference type="SAM" id="MobiDB-lite"/>
    </source>
</evidence>
<reference evidence="3" key="1">
    <citation type="submission" date="2020-01" db="EMBL/GenBank/DDBJ databases">
        <title>Genome sequence of Kobresia littledalei, the first chromosome-level genome in the family Cyperaceae.</title>
        <authorList>
            <person name="Qu G."/>
        </authorList>
    </citation>
    <scope>NUCLEOTIDE SEQUENCE</scope>
    <source>
        <strain evidence="3">C.B.Clarke</strain>
        <tissue evidence="3">Leaf</tissue>
    </source>
</reference>
<protein>
    <submittedName>
        <fullName evidence="3">Uncharacterized protein</fullName>
    </submittedName>
</protein>
<feature type="signal peptide" evidence="2">
    <location>
        <begin position="1"/>
        <end position="24"/>
    </location>
</feature>
<dbReference type="Proteomes" id="UP000623129">
    <property type="component" value="Unassembled WGS sequence"/>
</dbReference>
<keyword evidence="4" id="KW-1185">Reference proteome</keyword>
<accession>A0A833QN11</accession>
<feature type="chain" id="PRO_5032326692" evidence="2">
    <location>
        <begin position="25"/>
        <end position="177"/>
    </location>
</feature>
<sequence>MLSSLRVLSFSLLSLSSPLVPSSASAPPPSPSSPSLTSSTKENHDKFVFTILLYCFIHLLKCFGLSTDTKMFIHNLPITMHTVVHNVVDWRSDVFSHKSAVAHKLTSQLDSQIFEIVCNHLTIAVMVFPEMASNSDNSDKQQDRPNVSKKTHLSIQSTLAAQYRSGSVLKKFCYMVN</sequence>
<feature type="region of interest" description="Disordered" evidence="1">
    <location>
        <begin position="18"/>
        <end position="40"/>
    </location>
</feature>
<organism evidence="3 4">
    <name type="scientific">Carex littledalei</name>
    <dbReference type="NCBI Taxonomy" id="544730"/>
    <lineage>
        <taxon>Eukaryota</taxon>
        <taxon>Viridiplantae</taxon>
        <taxon>Streptophyta</taxon>
        <taxon>Embryophyta</taxon>
        <taxon>Tracheophyta</taxon>
        <taxon>Spermatophyta</taxon>
        <taxon>Magnoliopsida</taxon>
        <taxon>Liliopsida</taxon>
        <taxon>Poales</taxon>
        <taxon>Cyperaceae</taxon>
        <taxon>Cyperoideae</taxon>
        <taxon>Cariceae</taxon>
        <taxon>Carex</taxon>
        <taxon>Carex subgen. Euthyceras</taxon>
    </lineage>
</organism>
<keyword evidence="2" id="KW-0732">Signal</keyword>
<evidence type="ECO:0000256" key="2">
    <source>
        <dbReference type="SAM" id="SignalP"/>
    </source>
</evidence>
<evidence type="ECO:0000313" key="4">
    <source>
        <dbReference type="Proteomes" id="UP000623129"/>
    </source>
</evidence>
<comment type="caution">
    <text evidence="3">The sequence shown here is derived from an EMBL/GenBank/DDBJ whole genome shotgun (WGS) entry which is preliminary data.</text>
</comment>
<dbReference type="EMBL" id="SWLB01000019">
    <property type="protein sequence ID" value="KAF3325953.1"/>
    <property type="molecule type" value="Genomic_DNA"/>
</dbReference>
<name>A0A833QN11_9POAL</name>